<evidence type="ECO:0000256" key="3">
    <source>
        <dbReference type="ARBA" id="ARBA00006929"/>
    </source>
</evidence>
<comment type="similarity">
    <text evidence="3 9">Belongs to the FlgH family.</text>
</comment>
<dbReference type="PANTHER" id="PTHR34933">
    <property type="entry name" value="FLAGELLAR L-RING PROTEIN"/>
    <property type="match status" value="1"/>
</dbReference>
<keyword evidence="7 9" id="KW-0975">Bacterial flagellum</keyword>
<proteinExistence type="inferred from homology"/>
<sequence length="219" mass="23244">MARLIVSFAALLLTACATVPPTNVHQPMTARPAPPPVAAPADGAIYHANAPLTLFEMKRARNVGDILTIQINEKTAATKKGNSAASRQSSNTVTVPTILGLPGKSFQGMELSTSGNHKFEGKGESNSSDTFTGTITVTVIEVLPNGNLLVSGEKQLGINQGTEYIRFSGVVDPTTIGFGNTVSSTQVADARIEYRGNGYVDEAQIMGWLARFFLTFLPF</sequence>
<organism evidence="11 12">
    <name type="scientific">Thiobacter aerophilum</name>
    <dbReference type="NCBI Taxonomy" id="3121275"/>
    <lineage>
        <taxon>Bacteria</taxon>
        <taxon>Pseudomonadati</taxon>
        <taxon>Pseudomonadota</taxon>
        <taxon>Betaproteobacteria</taxon>
        <taxon>Burkholderiales</taxon>
        <taxon>Thiobacteraceae</taxon>
        <taxon>Thiobacter</taxon>
    </lineage>
</organism>
<dbReference type="EMBL" id="JBAJEX010000008">
    <property type="protein sequence ID" value="MEO1767579.1"/>
    <property type="molecule type" value="Genomic_DNA"/>
</dbReference>
<protein>
    <recommendedName>
        <fullName evidence="9">Flagellar L-ring protein</fullName>
    </recommendedName>
    <alternativeName>
        <fullName evidence="9">Basal body L-ring protein</fullName>
    </alternativeName>
</protein>
<feature type="signal peptide" evidence="10">
    <location>
        <begin position="1"/>
        <end position="17"/>
    </location>
</feature>
<evidence type="ECO:0000256" key="9">
    <source>
        <dbReference type="HAMAP-Rule" id="MF_00415"/>
    </source>
</evidence>
<comment type="function">
    <text evidence="1 9">Assembles around the rod to form the L-ring and probably protects the motor/basal body from shearing forces during rotation.</text>
</comment>
<dbReference type="PROSITE" id="PS51257">
    <property type="entry name" value="PROKAR_LIPOPROTEIN"/>
    <property type="match status" value="1"/>
</dbReference>
<evidence type="ECO:0000256" key="10">
    <source>
        <dbReference type="SAM" id="SignalP"/>
    </source>
</evidence>
<evidence type="ECO:0000256" key="8">
    <source>
        <dbReference type="ARBA" id="ARBA00023237"/>
    </source>
</evidence>
<keyword evidence="5 9" id="KW-0732">Signal</keyword>
<dbReference type="InterPro" id="IPR000527">
    <property type="entry name" value="Flag_Lring"/>
</dbReference>
<dbReference type="PANTHER" id="PTHR34933:SF3">
    <property type="entry name" value="FLAGELLAR L-RING PROTEIN"/>
    <property type="match status" value="1"/>
</dbReference>
<evidence type="ECO:0000256" key="1">
    <source>
        <dbReference type="ARBA" id="ARBA00002591"/>
    </source>
</evidence>
<evidence type="ECO:0000256" key="4">
    <source>
        <dbReference type="ARBA" id="ARBA00011439"/>
    </source>
</evidence>
<reference evidence="11 12" key="1">
    <citation type="submission" date="2024-02" db="EMBL/GenBank/DDBJ databases">
        <title>New thermophilic sulfur-oxidizing bacteria from a hot springs of the Uzon caldera (Kamchatka, Russia).</title>
        <authorList>
            <person name="Dukat A.M."/>
            <person name="Elcheninov A.G."/>
            <person name="Frolov E.N."/>
        </authorList>
    </citation>
    <scope>NUCLEOTIDE SEQUENCE [LARGE SCALE GENOMIC DNA]</scope>
    <source>
        <strain evidence="11 12">AK1</strain>
    </source>
</reference>
<accession>A0ABV0EG54</accession>
<evidence type="ECO:0000256" key="6">
    <source>
        <dbReference type="ARBA" id="ARBA00023136"/>
    </source>
</evidence>
<evidence type="ECO:0000313" key="11">
    <source>
        <dbReference type="EMBL" id="MEO1767579.1"/>
    </source>
</evidence>
<dbReference type="Pfam" id="PF02107">
    <property type="entry name" value="FlgH"/>
    <property type="match status" value="1"/>
</dbReference>
<evidence type="ECO:0000256" key="5">
    <source>
        <dbReference type="ARBA" id="ARBA00022729"/>
    </source>
</evidence>
<keyword evidence="8 9" id="KW-0998">Cell outer membrane</keyword>
<dbReference type="RefSeq" id="WP_347308689.1">
    <property type="nucleotide sequence ID" value="NZ_JBAJEX010000008.1"/>
</dbReference>
<keyword evidence="11" id="KW-0966">Cell projection</keyword>
<evidence type="ECO:0000256" key="7">
    <source>
        <dbReference type="ARBA" id="ARBA00023143"/>
    </source>
</evidence>
<keyword evidence="9" id="KW-0449">Lipoprotein</keyword>
<keyword evidence="11" id="KW-0282">Flagellum</keyword>
<keyword evidence="11" id="KW-0969">Cilium</keyword>
<keyword evidence="12" id="KW-1185">Reference proteome</keyword>
<gene>
    <name evidence="9" type="primary">flgH</name>
    <name evidence="11" type="ORF">V6E02_10190</name>
</gene>
<dbReference type="HAMAP" id="MF_00415">
    <property type="entry name" value="FlgH"/>
    <property type="match status" value="1"/>
</dbReference>
<comment type="caution">
    <text evidence="11">The sequence shown here is derived from an EMBL/GenBank/DDBJ whole genome shotgun (WGS) entry which is preliminary data.</text>
</comment>
<feature type="chain" id="PRO_5046828264" description="Flagellar L-ring protein" evidence="10">
    <location>
        <begin position="18"/>
        <end position="219"/>
    </location>
</feature>
<comment type="subcellular location">
    <subcellularLocation>
        <location evidence="9">Cell outer membrane</location>
        <topology evidence="9">Lipid-anchor</topology>
    </subcellularLocation>
    <subcellularLocation>
        <location evidence="9">Bacterial flagellum basal body</location>
    </subcellularLocation>
    <subcellularLocation>
        <location evidence="2">Membrane</location>
    </subcellularLocation>
</comment>
<keyword evidence="6 9" id="KW-0472">Membrane</keyword>
<dbReference type="Proteomes" id="UP001482231">
    <property type="component" value="Unassembled WGS sequence"/>
</dbReference>
<name>A0ABV0EG54_9BURK</name>
<dbReference type="PRINTS" id="PR01008">
    <property type="entry name" value="FLGLRINGFLGH"/>
</dbReference>
<evidence type="ECO:0000256" key="2">
    <source>
        <dbReference type="ARBA" id="ARBA00004370"/>
    </source>
</evidence>
<evidence type="ECO:0000313" key="12">
    <source>
        <dbReference type="Proteomes" id="UP001482231"/>
    </source>
</evidence>
<comment type="subunit">
    <text evidence="4 9">The basal body constitutes a major portion of the flagellar organelle and consists of four rings (L,P,S, and M) mounted on a central rod.</text>
</comment>